<sequence length="259" mass="28683">IYTRVFFDAHFLFFLCSYLSERKILNGISFVVPAGKSVAMVGTSGSGKSTILRLLFRFFDVHTGNINIDAQDIRAVTLESLRKSIGVVPQDTVLFNDTVYHNIHYGRLSATEEEVYDAARRASIHDTIMKFPENYSTVVGERGLKLSGGEKQRVALARAFLKAPPILFCDEATSALDSTTEAEILDALKSLANDRTSIFIAHRLTTAMQCDEIVVLENGKVVEQGPHEVLLSKSGRYAQLWAQQNTTVDSIDASFKLEA</sequence>
<feature type="domain" description="ABC transporter" evidence="9">
    <location>
        <begin position="7"/>
        <end position="243"/>
    </location>
</feature>
<dbReference type="PROSITE" id="PS00211">
    <property type="entry name" value="ABC_TRANSPORTER_1"/>
    <property type="match status" value="1"/>
</dbReference>
<evidence type="ECO:0000259" key="9">
    <source>
        <dbReference type="PROSITE" id="PS50893"/>
    </source>
</evidence>
<keyword evidence="7" id="KW-0496">Mitochondrion</keyword>
<dbReference type="Gene3D" id="3.40.50.300">
    <property type="entry name" value="P-loop containing nucleotide triphosphate hydrolases"/>
    <property type="match status" value="1"/>
</dbReference>
<dbReference type="GO" id="GO:0005743">
    <property type="term" value="C:mitochondrial inner membrane"/>
    <property type="evidence" value="ECO:0007669"/>
    <property type="project" value="TreeGrafter"/>
</dbReference>
<protein>
    <submittedName>
        <fullName evidence="10">ABC transporter B family member 25, mitochondrial</fullName>
    </submittedName>
</protein>
<dbReference type="InterPro" id="IPR027417">
    <property type="entry name" value="P-loop_NTPase"/>
</dbReference>
<comment type="subcellular location">
    <subcellularLocation>
        <location evidence="1">Mitochondrion membrane</location>
        <topology evidence="1">Multi-pass membrane protein</topology>
    </subcellularLocation>
</comment>
<evidence type="ECO:0000256" key="8">
    <source>
        <dbReference type="ARBA" id="ARBA00024363"/>
    </source>
</evidence>
<dbReference type="PANTHER" id="PTHR24221:SF402">
    <property type="entry name" value="IRON-SULFUR CLUSTERS TRANSPORTER ABCB7, MITOCHONDRIAL"/>
    <property type="match status" value="1"/>
</dbReference>
<evidence type="ECO:0000313" key="11">
    <source>
        <dbReference type="Proteomes" id="UP000594638"/>
    </source>
</evidence>
<evidence type="ECO:0000256" key="1">
    <source>
        <dbReference type="ARBA" id="ARBA00004225"/>
    </source>
</evidence>
<evidence type="ECO:0000313" key="10">
    <source>
        <dbReference type="EMBL" id="CAA3033143.1"/>
    </source>
</evidence>
<comment type="caution">
    <text evidence="10">The sequence shown here is derived from an EMBL/GenBank/DDBJ whole genome shotgun (WGS) entry which is preliminary data.</text>
</comment>
<evidence type="ECO:0000256" key="3">
    <source>
        <dbReference type="ARBA" id="ARBA00022448"/>
    </source>
</evidence>
<dbReference type="Pfam" id="PF00005">
    <property type="entry name" value="ABC_tran"/>
    <property type="match status" value="1"/>
</dbReference>
<dbReference type="GO" id="GO:0006879">
    <property type="term" value="P:intracellular iron ion homeostasis"/>
    <property type="evidence" value="ECO:0007669"/>
    <property type="project" value="TreeGrafter"/>
</dbReference>
<reference evidence="10 11" key="1">
    <citation type="submission" date="2019-12" db="EMBL/GenBank/DDBJ databases">
        <authorList>
            <person name="Alioto T."/>
            <person name="Alioto T."/>
            <person name="Gomez Garrido J."/>
        </authorList>
    </citation>
    <scope>NUCLEOTIDE SEQUENCE [LARGE SCALE GENOMIC DNA]</scope>
</reference>
<dbReference type="GO" id="GO:0016887">
    <property type="term" value="F:ATP hydrolysis activity"/>
    <property type="evidence" value="ECO:0007669"/>
    <property type="project" value="InterPro"/>
</dbReference>
<keyword evidence="4" id="KW-0547">Nucleotide-binding</keyword>
<evidence type="ECO:0000256" key="2">
    <source>
        <dbReference type="ARBA" id="ARBA00011738"/>
    </source>
</evidence>
<keyword evidence="6" id="KW-0809">Transit peptide</keyword>
<dbReference type="InterPro" id="IPR003439">
    <property type="entry name" value="ABC_transporter-like_ATP-bd"/>
</dbReference>
<dbReference type="GO" id="GO:0005524">
    <property type="term" value="F:ATP binding"/>
    <property type="evidence" value="ECO:0007669"/>
    <property type="project" value="UniProtKB-KW"/>
</dbReference>
<keyword evidence="3" id="KW-0813">Transport</keyword>
<comment type="similarity">
    <text evidence="8">Belongs to the ABC transporter superfamily. ABCB family. Heavy Metal importer (TC 3.A.1.210) subfamily.</text>
</comment>
<dbReference type="Gramene" id="OE9A079730T1">
    <property type="protein sequence ID" value="OE9A079730C1"/>
    <property type="gene ID" value="OE9A079730"/>
</dbReference>
<dbReference type="InterPro" id="IPR039421">
    <property type="entry name" value="Type_1_exporter"/>
</dbReference>
<dbReference type="SUPFAM" id="SSF52540">
    <property type="entry name" value="P-loop containing nucleoside triphosphate hydrolases"/>
    <property type="match status" value="1"/>
</dbReference>
<dbReference type="InterPro" id="IPR003593">
    <property type="entry name" value="AAA+_ATPase"/>
</dbReference>
<dbReference type="PROSITE" id="PS50893">
    <property type="entry name" value="ABC_TRANSPORTER_2"/>
    <property type="match status" value="1"/>
</dbReference>
<dbReference type="GO" id="GO:0042626">
    <property type="term" value="F:ATPase-coupled transmembrane transporter activity"/>
    <property type="evidence" value="ECO:0007669"/>
    <property type="project" value="TreeGrafter"/>
</dbReference>
<dbReference type="Proteomes" id="UP000594638">
    <property type="component" value="Unassembled WGS sequence"/>
</dbReference>
<keyword evidence="11" id="KW-1185">Reference proteome</keyword>
<evidence type="ECO:0000256" key="6">
    <source>
        <dbReference type="ARBA" id="ARBA00022946"/>
    </source>
</evidence>
<gene>
    <name evidence="10" type="ORF">OLEA9_A079730</name>
</gene>
<comment type="subunit">
    <text evidence="2">Homodimer.</text>
</comment>
<keyword evidence="5" id="KW-0067">ATP-binding</keyword>
<dbReference type="OrthoDB" id="893175at2759"/>
<evidence type="ECO:0000256" key="4">
    <source>
        <dbReference type="ARBA" id="ARBA00022741"/>
    </source>
</evidence>
<dbReference type="AlphaFoldDB" id="A0A8S0VHP9"/>
<organism evidence="10 11">
    <name type="scientific">Olea europaea subsp. europaea</name>
    <dbReference type="NCBI Taxonomy" id="158383"/>
    <lineage>
        <taxon>Eukaryota</taxon>
        <taxon>Viridiplantae</taxon>
        <taxon>Streptophyta</taxon>
        <taxon>Embryophyta</taxon>
        <taxon>Tracheophyta</taxon>
        <taxon>Spermatophyta</taxon>
        <taxon>Magnoliopsida</taxon>
        <taxon>eudicotyledons</taxon>
        <taxon>Gunneridae</taxon>
        <taxon>Pentapetalae</taxon>
        <taxon>asterids</taxon>
        <taxon>lamiids</taxon>
        <taxon>Lamiales</taxon>
        <taxon>Oleaceae</taxon>
        <taxon>Oleeae</taxon>
        <taxon>Olea</taxon>
    </lineage>
</organism>
<evidence type="ECO:0000256" key="7">
    <source>
        <dbReference type="ARBA" id="ARBA00023128"/>
    </source>
</evidence>
<accession>A0A8S0VHP9</accession>
<feature type="non-terminal residue" evidence="10">
    <location>
        <position position="1"/>
    </location>
</feature>
<dbReference type="EMBL" id="CACTIH010009883">
    <property type="protein sequence ID" value="CAA3033143.1"/>
    <property type="molecule type" value="Genomic_DNA"/>
</dbReference>
<dbReference type="FunFam" id="3.40.50.300:FF:001038">
    <property type="entry name" value="ABC transporter B family member 25"/>
    <property type="match status" value="1"/>
</dbReference>
<dbReference type="CDD" id="cd03253">
    <property type="entry name" value="ABCC_ATM1_transporter"/>
    <property type="match status" value="1"/>
</dbReference>
<proteinExistence type="inferred from homology"/>
<evidence type="ECO:0000256" key="5">
    <source>
        <dbReference type="ARBA" id="ARBA00022840"/>
    </source>
</evidence>
<dbReference type="SMART" id="SM00382">
    <property type="entry name" value="AAA"/>
    <property type="match status" value="1"/>
</dbReference>
<name>A0A8S0VHP9_OLEEU</name>
<dbReference type="PANTHER" id="PTHR24221">
    <property type="entry name" value="ATP-BINDING CASSETTE SUB-FAMILY B"/>
    <property type="match status" value="1"/>
</dbReference>
<dbReference type="InterPro" id="IPR017871">
    <property type="entry name" value="ABC_transporter-like_CS"/>
</dbReference>